<feature type="domain" description="DUF3048" evidence="2">
    <location>
        <begin position="197"/>
        <end position="310"/>
    </location>
</feature>
<dbReference type="Pfam" id="PF17479">
    <property type="entry name" value="DUF3048_C"/>
    <property type="match status" value="1"/>
</dbReference>
<proteinExistence type="predicted"/>
<dbReference type="SUPFAM" id="SSF159774">
    <property type="entry name" value="YerB-like"/>
    <property type="match status" value="1"/>
</dbReference>
<dbReference type="Pfam" id="PF11258">
    <property type="entry name" value="DUF3048"/>
    <property type="match status" value="1"/>
</dbReference>
<evidence type="ECO:0000259" key="1">
    <source>
        <dbReference type="Pfam" id="PF11258"/>
    </source>
</evidence>
<evidence type="ECO:0000313" key="4">
    <source>
        <dbReference type="Proteomes" id="UP000637578"/>
    </source>
</evidence>
<accession>A0A8J3C7R7</accession>
<comment type="caution">
    <text evidence="3">The sequence shown here is derived from an EMBL/GenBank/DDBJ whole genome shotgun (WGS) entry which is preliminary data.</text>
</comment>
<dbReference type="EMBL" id="BMMK01000002">
    <property type="protein sequence ID" value="GGM37050.1"/>
    <property type="molecule type" value="Genomic_DNA"/>
</dbReference>
<sequence length="315" mass="32634">MAASGLGRTVTGLAAAVGLVAALLGCSRDGEPQVSPFTGRTVTDPSPVLAVKVDNVPVARPPTGLSVADLVYVEPVEGGASRLLAVFSAQRPQVVGPVRSARESDIELLASFGRPALGYSGSAPELADRLRDSSLVLLTPERTDDAFFRSDDRAAPHNLYGRPERLLAAARDASKPRDIGLRFGPAPAGGQPTTSHDVAYSATRMSFDWQSGSGRWLVSFDGQPLTLAEGGQAVATTVVVQRVAVRQSAISDVLGLPSPVAQTIGSGDAVVLRDGMSYQARWSRNAADAGTSFTLPSGDPALLATGPVWIVLAPA</sequence>
<reference evidence="3" key="2">
    <citation type="submission" date="2020-09" db="EMBL/GenBank/DDBJ databases">
        <authorList>
            <person name="Sun Q."/>
            <person name="Zhou Y."/>
        </authorList>
    </citation>
    <scope>NUCLEOTIDE SEQUENCE</scope>
    <source>
        <strain evidence="3">CGMCC 4.5737</strain>
    </source>
</reference>
<evidence type="ECO:0008006" key="5">
    <source>
        <dbReference type="Google" id="ProtNLM"/>
    </source>
</evidence>
<dbReference type="AlphaFoldDB" id="A0A8J3C7R7"/>
<feature type="domain" description="DUF3048" evidence="1">
    <location>
        <begin position="42"/>
        <end position="172"/>
    </location>
</feature>
<name>A0A8J3C7R7_9PSEU</name>
<evidence type="ECO:0000259" key="2">
    <source>
        <dbReference type="Pfam" id="PF17479"/>
    </source>
</evidence>
<dbReference type="InterPro" id="IPR035328">
    <property type="entry name" value="DUF3048_C"/>
</dbReference>
<keyword evidence="4" id="KW-1185">Reference proteome</keyword>
<dbReference type="RefSeq" id="WP_189053487.1">
    <property type="nucleotide sequence ID" value="NZ_BMMK01000002.1"/>
</dbReference>
<gene>
    <name evidence="3" type="ORF">GCM10012275_05250</name>
</gene>
<dbReference type="InterPro" id="IPR021416">
    <property type="entry name" value="DUF3048_N"/>
</dbReference>
<organism evidence="3 4">
    <name type="scientific">Longimycelium tulufanense</name>
    <dbReference type="NCBI Taxonomy" id="907463"/>
    <lineage>
        <taxon>Bacteria</taxon>
        <taxon>Bacillati</taxon>
        <taxon>Actinomycetota</taxon>
        <taxon>Actinomycetes</taxon>
        <taxon>Pseudonocardiales</taxon>
        <taxon>Pseudonocardiaceae</taxon>
        <taxon>Longimycelium</taxon>
    </lineage>
</organism>
<protein>
    <recommendedName>
        <fullName evidence="5">DUF3048 domain-containing protein</fullName>
    </recommendedName>
</protein>
<reference evidence="3" key="1">
    <citation type="journal article" date="2014" name="Int. J. Syst. Evol. Microbiol.">
        <title>Complete genome sequence of Corynebacterium casei LMG S-19264T (=DSM 44701T), isolated from a smear-ripened cheese.</title>
        <authorList>
            <consortium name="US DOE Joint Genome Institute (JGI-PGF)"/>
            <person name="Walter F."/>
            <person name="Albersmeier A."/>
            <person name="Kalinowski J."/>
            <person name="Ruckert C."/>
        </authorList>
    </citation>
    <scope>NUCLEOTIDE SEQUENCE</scope>
    <source>
        <strain evidence="3">CGMCC 4.5737</strain>
    </source>
</reference>
<dbReference type="Gene3D" id="3.50.90.10">
    <property type="entry name" value="YerB-like"/>
    <property type="match status" value="1"/>
</dbReference>
<evidence type="ECO:0000313" key="3">
    <source>
        <dbReference type="EMBL" id="GGM37050.1"/>
    </source>
</evidence>
<dbReference type="Proteomes" id="UP000637578">
    <property type="component" value="Unassembled WGS sequence"/>
</dbReference>
<dbReference type="InterPro" id="IPR023158">
    <property type="entry name" value="YerB-like_sf"/>
</dbReference>